<protein>
    <recommendedName>
        <fullName evidence="3">VWFA domain-containing protein</fullName>
    </recommendedName>
</protein>
<keyword evidence="2" id="KW-0812">Transmembrane</keyword>
<dbReference type="InterPro" id="IPR011990">
    <property type="entry name" value="TPR-like_helical_dom_sf"/>
</dbReference>
<evidence type="ECO:0000313" key="5">
    <source>
        <dbReference type="Proteomes" id="UP000093523"/>
    </source>
</evidence>
<feature type="transmembrane region" description="Helical" evidence="2">
    <location>
        <begin position="20"/>
        <end position="36"/>
    </location>
</feature>
<dbReference type="STRING" id="688.A6E04_07265"/>
<name>A0A1B9NZY1_ALILO</name>
<dbReference type="Proteomes" id="UP000093523">
    <property type="component" value="Unassembled WGS sequence"/>
</dbReference>
<dbReference type="OrthoDB" id="9807628at2"/>
<gene>
    <name evidence="4" type="ORF">A6E04_07265</name>
</gene>
<dbReference type="PANTHER" id="PTHR22550">
    <property type="entry name" value="SPORE GERMINATION PROTEIN"/>
    <property type="match status" value="1"/>
</dbReference>
<dbReference type="PANTHER" id="PTHR22550:SF14">
    <property type="entry name" value="VWFA DOMAIN-CONTAINING PROTEIN"/>
    <property type="match status" value="1"/>
</dbReference>
<keyword evidence="2" id="KW-1133">Transmembrane helix</keyword>
<sequence>MFDSLMWQQIVDQFHFVRPLWLLVLIPFGIVIYLRWKQDSKNEWQQQLPKHLRSALTINEAGWKKQLPLKLLSVSMFVAIIVCAGPTWEREASPFGEDKAALLIVLDNSESMLQKDLAPNRLERSKQKIRDLIALRKGGKTGLIVFSGSAHLAMPLTKDDSVFAPFLAAIQPDIMPIEGKSAETALPLIEPQLRSESVGTVLLISDGVNPATTQAFETYFSTSKHQLLVLAAGNGDRASDNPMDLSSLKSLANKSNGSVVEVTIDDSDVKALNGKIERHMQLNNESAMPWKDMGYFLLFPMSLLMLSWFRKGWLVKWCLVALVVFPSFYSLPTYAETVSLKAKTNEPVKEVTLWEKTTQSWMNLWLTPDQQGQWYFNQSEYLEAAKGYKDPLKKGIAYYYAGEYKLAHSAFLQVKSDVGIFNAGNSLARQREYVAARDVYQLLLKRDLDDDLKKKVEINLAIMQGIVDEVNRMSKSQEGGTDGPEESLELGDDKPKTGDGADEEVDAAMMKEEKLNANEILGSQELADKWLRRVEADPKYFLRAKFQLQLRAQSNTEQPNTELSEREKPNNKEVK</sequence>
<accession>A0A1B9NZY1</accession>
<dbReference type="InterPro" id="IPR002035">
    <property type="entry name" value="VWF_A"/>
</dbReference>
<evidence type="ECO:0000313" key="4">
    <source>
        <dbReference type="EMBL" id="OCH21659.1"/>
    </source>
</evidence>
<dbReference type="SUPFAM" id="SSF48452">
    <property type="entry name" value="TPR-like"/>
    <property type="match status" value="1"/>
</dbReference>
<evidence type="ECO:0000256" key="1">
    <source>
        <dbReference type="SAM" id="MobiDB-lite"/>
    </source>
</evidence>
<feature type="compositionally biased region" description="Basic and acidic residues" evidence="1">
    <location>
        <begin position="563"/>
        <end position="575"/>
    </location>
</feature>
<feature type="region of interest" description="Disordered" evidence="1">
    <location>
        <begin position="473"/>
        <end position="508"/>
    </location>
</feature>
<feature type="transmembrane region" description="Helical" evidence="2">
    <location>
        <begin position="71"/>
        <end position="88"/>
    </location>
</feature>
<feature type="compositionally biased region" description="Polar residues" evidence="1">
    <location>
        <begin position="550"/>
        <end position="562"/>
    </location>
</feature>
<feature type="domain" description="VWFA" evidence="3">
    <location>
        <begin position="101"/>
        <end position="280"/>
    </location>
</feature>
<reference evidence="4 5" key="1">
    <citation type="submission" date="2016-06" db="EMBL/GenBank/DDBJ databases">
        <authorList>
            <person name="Kjaerup R.B."/>
            <person name="Dalgaard T.S."/>
            <person name="Juul-Madsen H.R."/>
        </authorList>
    </citation>
    <scope>NUCLEOTIDE SEQUENCE [LARGE SCALE GENOMIC DNA]</scope>
    <source>
        <strain evidence="4 5">1S159</strain>
    </source>
</reference>
<keyword evidence="2" id="KW-0472">Membrane</keyword>
<dbReference type="Gene3D" id="3.40.50.410">
    <property type="entry name" value="von Willebrand factor, type A domain"/>
    <property type="match status" value="1"/>
</dbReference>
<proteinExistence type="predicted"/>
<dbReference type="EMBL" id="MAJU01000008">
    <property type="protein sequence ID" value="OCH21659.1"/>
    <property type="molecule type" value="Genomic_DNA"/>
</dbReference>
<dbReference type="RefSeq" id="WP_017022777.1">
    <property type="nucleotide sequence ID" value="NZ_CAWMPN010000008.1"/>
</dbReference>
<dbReference type="PROSITE" id="PS50234">
    <property type="entry name" value="VWFA"/>
    <property type="match status" value="1"/>
</dbReference>
<dbReference type="InterPro" id="IPR050768">
    <property type="entry name" value="UPF0353/GerABKA_families"/>
</dbReference>
<dbReference type="AlphaFoldDB" id="A0A1B9NZY1"/>
<dbReference type="Pfam" id="PF13519">
    <property type="entry name" value="VWA_2"/>
    <property type="match status" value="1"/>
</dbReference>
<dbReference type="InterPro" id="IPR036465">
    <property type="entry name" value="vWFA_dom_sf"/>
</dbReference>
<evidence type="ECO:0000256" key="2">
    <source>
        <dbReference type="SAM" id="Phobius"/>
    </source>
</evidence>
<dbReference type="SUPFAM" id="SSF53300">
    <property type="entry name" value="vWA-like"/>
    <property type="match status" value="1"/>
</dbReference>
<feature type="region of interest" description="Disordered" evidence="1">
    <location>
        <begin position="549"/>
        <end position="575"/>
    </location>
</feature>
<organism evidence="4 5">
    <name type="scientific">Aliivibrio logei</name>
    <name type="common">Vibrio logei</name>
    <dbReference type="NCBI Taxonomy" id="688"/>
    <lineage>
        <taxon>Bacteria</taxon>
        <taxon>Pseudomonadati</taxon>
        <taxon>Pseudomonadota</taxon>
        <taxon>Gammaproteobacteria</taxon>
        <taxon>Vibrionales</taxon>
        <taxon>Vibrionaceae</taxon>
        <taxon>Aliivibrio</taxon>
    </lineage>
</organism>
<evidence type="ECO:0000259" key="3">
    <source>
        <dbReference type="PROSITE" id="PS50234"/>
    </source>
</evidence>
<comment type="caution">
    <text evidence="4">The sequence shown here is derived from an EMBL/GenBank/DDBJ whole genome shotgun (WGS) entry which is preliminary data.</text>
</comment>